<dbReference type="InterPro" id="IPR000847">
    <property type="entry name" value="LysR_HTH_N"/>
</dbReference>
<dbReference type="Proteomes" id="UP000623067">
    <property type="component" value="Unassembled WGS sequence"/>
</dbReference>
<accession>A0A916TD69</accession>
<dbReference type="Pfam" id="PF00126">
    <property type="entry name" value="HTH_1"/>
    <property type="match status" value="1"/>
</dbReference>
<dbReference type="InterPro" id="IPR036388">
    <property type="entry name" value="WH-like_DNA-bd_sf"/>
</dbReference>
<evidence type="ECO:0000313" key="6">
    <source>
        <dbReference type="EMBL" id="GGB38134.1"/>
    </source>
</evidence>
<comment type="similarity">
    <text evidence="1">Belongs to the LysR transcriptional regulatory family.</text>
</comment>
<dbReference type="InterPro" id="IPR036390">
    <property type="entry name" value="WH_DNA-bd_sf"/>
</dbReference>
<dbReference type="RefSeq" id="WP_188659535.1">
    <property type="nucleotide sequence ID" value="NZ_BMIH01000004.1"/>
</dbReference>
<keyword evidence="4" id="KW-0804">Transcription</keyword>
<keyword evidence="7" id="KW-1185">Reference proteome</keyword>
<name>A0A916TD69_9SPHN</name>
<dbReference type="SUPFAM" id="SSF46785">
    <property type="entry name" value="Winged helix' DNA-binding domain"/>
    <property type="match status" value="1"/>
</dbReference>
<dbReference type="SUPFAM" id="SSF53850">
    <property type="entry name" value="Periplasmic binding protein-like II"/>
    <property type="match status" value="1"/>
</dbReference>
<reference evidence="6" key="1">
    <citation type="journal article" date="2014" name="Int. J. Syst. Evol. Microbiol.">
        <title>Complete genome sequence of Corynebacterium casei LMG S-19264T (=DSM 44701T), isolated from a smear-ripened cheese.</title>
        <authorList>
            <consortium name="US DOE Joint Genome Institute (JGI-PGF)"/>
            <person name="Walter F."/>
            <person name="Albersmeier A."/>
            <person name="Kalinowski J."/>
            <person name="Ruckert C."/>
        </authorList>
    </citation>
    <scope>NUCLEOTIDE SEQUENCE</scope>
    <source>
        <strain evidence="6">CGMCC 1.15330</strain>
    </source>
</reference>
<evidence type="ECO:0000256" key="3">
    <source>
        <dbReference type="ARBA" id="ARBA00023125"/>
    </source>
</evidence>
<dbReference type="PROSITE" id="PS50931">
    <property type="entry name" value="HTH_LYSR"/>
    <property type="match status" value="1"/>
</dbReference>
<dbReference type="InterPro" id="IPR050389">
    <property type="entry name" value="LysR-type_TF"/>
</dbReference>
<keyword evidence="3" id="KW-0238">DNA-binding</keyword>
<dbReference type="GO" id="GO:0003700">
    <property type="term" value="F:DNA-binding transcription factor activity"/>
    <property type="evidence" value="ECO:0007669"/>
    <property type="project" value="InterPro"/>
</dbReference>
<dbReference type="PANTHER" id="PTHR30118:SF6">
    <property type="entry name" value="HTH-TYPE TRANSCRIPTIONAL REGULATOR LEUO"/>
    <property type="match status" value="1"/>
</dbReference>
<protein>
    <submittedName>
        <fullName evidence="6">LysR family transcriptional regulator</fullName>
    </submittedName>
</protein>
<gene>
    <name evidence="6" type="ORF">GCM10011380_29390</name>
</gene>
<evidence type="ECO:0000313" key="7">
    <source>
        <dbReference type="Proteomes" id="UP000623067"/>
    </source>
</evidence>
<evidence type="ECO:0000259" key="5">
    <source>
        <dbReference type="PROSITE" id="PS50931"/>
    </source>
</evidence>
<dbReference type="Gene3D" id="1.10.10.10">
    <property type="entry name" value="Winged helix-like DNA-binding domain superfamily/Winged helix DNA-binding domain"/>
    <property type="match status" value="1"/>
</dbReference>
<evidence type="ECO:0000256" key="1">
    <source>
        <dbReference type="ARBA" id="ARBA00009437"/>
    </source>
</evidence>
<proteinExistence type="inferred from homology"/>
<dbReference type="PRINTS" id="PR00039">
    <property type="entry name" value="HTHLYSR"/>
</dbReference>
<dbReference type="Pfam" id="PF03466">
    <property type="entry name" value="LysR_substrate"/>
    <property type="match status" value="1"/>
</dbReference>
<dbReference type="PANTHER" id="PTHR30118">
    <property type="entry name" value="HTH-TYPE TRANSCRIPTIONAL REGULATOR LEUO-RELATED"/>
    <property type="match status" value="1"/>
</dbReference>
<dbReference type="GO" id="GO:0003677">
    <property type="term" value="F:DNA binding"/>
    <property type="evidence" value="ECO:0007669"/>
    <property type="project" value="UniProtKB-KW"/>
</dbReference>
<dbReference type="EMBL" id="BMIH01000004">
    <property type="protein sequence ID" value="GGB38134.1"/>
    <property type="molecule type" value="Genomic_DNA"/>
</dbReference>
<sequence>MRFKGLDLNLVVALDILLQERSVSRAAERLKLSQPAVSAALARLRDYFGDDLLVSIGRAMIPTAYAESLWPIARTLLAQADLLVDTSATFDPATSQRRFRVNASDYTQTVLISPVLRRLQRSAPHISMDVGPTGPMSLAEFEAGEIDCIISPEQYVSLSHPSRPLFEEQHVVVGWRGNPAMAAPLDLDGFLALGHVAVSIGSGRELSFAERHLLPYRERRRVEVTTSTFSGVPLMLPQTLRIAVLQERLAATFCAAFDLVMQPLPFAMPPLREMVQYHSGRANDPGIAWLVGAFESYAAEGSPG</sequence>
<dbReference type="AlphaFoldDB" id="A0A916TD69"/>
<reference evidence="6" key="2">
    <citation type="submission" date="2020-09" db="EMBL/GenBank/DDBJ databases">
        <authorList>
            <person name="Sun Q."/>
            <person name="Zhou Y."/>
        </authorList>
    </citation>
    <scope>NUCLEOTIDE SEQUENCE</scope>
    <source>
        <strain evidence="6">CGMCC 1.15330</strain>
    </source>
</reference>
<comment type="caution">
    <text evidence="6">The sequence shown here is derived from an EMBL/GenBank/DDBJ whole genome shotgun (WGS) entry which is preliminary data.</text>
</comment>
<dbReference type="Gene3D" id="3.40.190.10">
    <property type="entry name" value="Periplasmic binding protein-like II"/>
    <property type="match status" value="2"/>
</dbReference>
<keyword evidence="2" id="KW-0805">Transcription regulation</keyword>
<organism evidence="6 7">
    <name type="scientific">Sphingomonas metalli</name>
    <dbReference type="NCBI Taxonomy" id="1779358"/>
    <lineage>
        <taxon>Bacteria</taxon>
        <taxon>Pseudomonadati</taxon>
        <taxon>Pseudomonadota</taxon>
        <taxon>Alphaproteobacteria</taxon>
        <taxon>Sphingomonadales</taxon>
        <taxon>Sphingomonadaceae</taxon>
        <taxon>Sphingomonas</taxon>
    </lineage>
</organism>
<evidence type="ECO:0000256" key="2">
    <source>
        <dbReference type="ARBA" id="ARBA00023015"/>
    </source>
</evidence>
<evidence type="ECO:0000256" key="4">
    <source>
        <dbReference type="ARBA" id="ARBA00023163"/>
    </source>
</evidence>
<feature type="domain" description="HTH lysR-type" evidence="5">
    <location>
        <begin position="6"/>
        <end position="63"/>
    </location>
</feature>
<dbReference type="InterPro" id="IPR005119">
    <property type="entry name" value="LysR_subst-bd"/>
</dbReference>